<evidence type="ECO:0000313" key="2">
    <source>
        <dbReference type="EMBL" id="MEO9248829.1"/>
    </source>
</evidence>
<dbReference type="InterPro" id="IPR000835">
    <property type="entry name" value="HTH_MarR-typ"/>
</dbReference>
<comment type="caution">
    <text evidence="2">The sequence shown here is derived from an EMBL/GenBank/DDBJ whole genome shotgun (WGS) entry which is preliminary data.</text>
</comment>
<name>A0ABV0IMJ0_9MICC</name>
<feature type="domain" description="HTH marR-type" evidence="1">
    <location>
        <begin position="1"/>
        <end position="143"/>
    </location>
</feature>
<accession>A0ABV0IMJ0</accession>
<dbReference type="Gene3D" id="1.10.10.10">
    <property type="entry name" value="Winged helix-like DNA-binding domain superfamily/Winged helix DNA-binding domain"/>
    <property type="match status" value="2"/>
</dbReference>
<dbReference type="RefSeq" id="WP_347921553.1">
    <property type="nucleotide sequence ID" value="NZ_JBDXMX010000007.1"/>
</dbReference>
<keyword evidence="3" id="KW-1185">Reference proteome</keyword>
<organism evidence="2 3">
    <name type="scientific">Citricoccus nitrophenolicus</name>
    <dbReference type="NCBI Taxonomy" id="863575"/>
    <lineage>
        <taxon>Bacteria</taxon>
        <taxon>Bacillati</taxon>
        <taxon>Actinomycetota</taxon>
        <taxon>Actinomycetes</taxon>
        <taxon>Micrococcales</taxon>
        <taxon>Micrococcaceae</taxon>
        <taxon>Citricoccus</taxon>
    </lineage>
</organism>
<sequence length="283" mass="30490">MPAGIEIESVGHVLRRCQQLHHAVWAEEVGGILTSPQYSVVHSVATARSEGAGPLDQHSLGVAAGLDRSTVAGVVRRLEAQGWLRRERDPRDARRRVIALPAPSGVALAGLAPSVRAVQERILAPVPAGTREWLTDRLAQLAPAGASVQDRRPGHLIRLAQQRHTALWSEELGTQITGPQFAVLRVLAAQGPSPQSILAERAALDRSSASEVLRRLEGRGWTGRRPEPGDRRTRLASLTGAGRDLLESVSGGVERVQRRILEPVPPRDRGRLVQVLAVVAHGV</sequence>
<dbReference type="PROSITE" id="PS50995">
    <property type="entry name" value="HTH_MARR_2"/>
    <property type="match status" value="2"/>
</dbReference>
<dbReference type="SUPFAM" id="SSF46785">
    <property type="entry name" value="Winged helix' DNA-binding domain"/>
    <property type="match status" value="2"/>
</dbReference>
<dbReference type="EMBL" id="JBDXMX010000007">
    <property type="protein sequence ID" value="MEO9248829.1"/>
    <property type="molecule type" value="Genomic_DNA"/>
</dbReference>
<feature type="domain" description="HTH marR-type" evidence="1">
    <location>
        <begin position="149"/>
        <end position="281"/>
    </location>
</feature>
<gene>
    <name evidence="2" type="ORF">ABDK96_14190</name>
</gene>
<proteinExistence type="predicted"/>
<dbReference type="Pfam" id="PF01047">
    <property type="entry name" value="MarR"/>
    <property type="match status" value="2"/>
</dbReference>
<dbReference type="InterPro" id="IPR039422">
    <property type="entry name" value="MarR/SlyA-like"/>
</dbReference>
<evidence type="ECO:0000259" key="1">
    <source>
        <dbReference type="PROSITE" id="PS50995"/>
    </source>
</evidence>
<protein>
    <submittedName>
        <fullName evidence="2">MarR family transcriptional regulator</fullName>
    </submittedName>
</protein>
<dbReference type="InterPro" id="IPR036388">
    <property type="entry name" value="WH-like_DNA-bd_sf"/>
</dbReference>
<dbReference type="Proteomes" id="UP001484097">
    <property type="component" value="Unassembled WGS sequence"/>
</dbReference>
<dbReference type="PANTHER" id="PTHR33164">
    <property type="entry name" value="TRANSCRIPTIONAL REGULATOR, MARR FAMILY"/>
    <property type="match status" value="1"/>
</dbReference>
<dbReference type="SMART" id="SM00347">
    <property type="entry name" value="HTH_MARR"/>
    <property type="match status" value="2"/>
</dbReference>
<dbReference type="PANTHER" id="PTHR33164:SF95">
    <property type="entry name" value="TRANSCRIPTIONAL REGULATOR"/>
    <property type="match status" value="1"/>
</dbReference>
<dbReference type="InterPro" id="IPR036390">
    <property type="entry name" value="WH_DNA-bd_sf"/>
</dbReference>
<evidence type="ECO:0000313" key="3">
    <source>
        <dbReference type="Proteomes" id="UP001484097"/>
    </source>
</evidence>
<reference evidence="2 3" key="1">
    <citation type="submission" date="2024-05" db="EMBL/GenBank/DDBJ databases">
        <authorList>
            <person name="Yi C."/>
        </authorList>
    </citation>
    <scope>NUCLEOTIDE SEQUENCE [LARGE SCALE GENOMIC DNA]</scope>
    <source>
        <strain evidence="2 3">XS13</strain>
    </source>
</reference>